<evidence type="ECO:0000256" key="5">
    <source>
        <dbReference type="ARBA" id="ARBA00022827"/>
    </source>
</evidence>
<keyword evidence="7" id="KW-0642">Proline metabolism</keyword>
<dbReference type="Proteomes" id="UP000241960">
    <property type="component" value="Unassembled WGS sequence"/>
</dbReference>
<dbReference type="InterPro" id="IPR029041">
    <property type="entry name" value="FAD-linked_oxidoreductase-like"/>
</dbReference>
<dbReference type="InterPro" id="IPR015659">
    <property type="entry name" value="Proline_oxidase"/>
</dbReference>
<comment type="catalytic activity">
    <reaction evidence="8">
        <text>L-proline + a quinone = (S)-1-pyrroline-5-carboxylate + a quinol + H(+)</text>
        <dbReference type="Rhea" id="RHEA:23784"/>
        <dbReference type="ChEBI" id="CHEBI:15378"/>
        <dbReference type="ChEBI" id="CHEBI:17388"/>
        <dbReference type="ChEBI" id="CHEBI:24646"/>
        <dbReference type="ChEBI" id="CHEBI:60039"/>
        <dbReference type="ChEBI" id="CHEBI:132124"/>
        <dbReference type="EC" id="1.5.5.2"/>
    </reaction>
</comment>
<feature type="binding site" evidence="10">
    <location>
        <begin position="221"/>
        <end position="222"/>
    </location>
    <ligand>
        <name>FAD</name>
        <dbReference type="ChEBI" id="CHEBI:57692"/>
    </ligand>
</feature>
<feature type="binding site" evidence="10">
    <location>
        <position position="132"/>
    </location>
    <ligand>
        <name>FAD</name>
        <dbReference type="ChEBI" id="CHEBI:57692"/>
    </ligand>
</feature>
<evidence type="ECO:0000256" key="6">
    <source>
        <dbReference type="ARBA" id="ARBA00023002"/>
    </source>
</evidence>
<evidence type="ECO:0000256" key="7">
    <source>
        <dbReference type="ARBA" id="ARBA00023062"/>
    </source>
</evidence>
<keyword evidence="6" id="KW-0560">Oxidoreductase</keyword>
<dbReference type="Pfam" id="PF01619">
    <property type="entry name" value="Pro_dh"/>
    <property type="match status" value="1"/>
</dbReference>
<accession>A0A9Q6MUE0</accession>
<keyword evidence="4 10" id="KW-0547">Nucleotide-binding</keyword>
<feature type="binding site" evidence="9">
    <location>
        <position position="283"/>
    </location>
    <ligand>
        <name>substrate</name>
    </ligand>
</feature>
<dbReference type="PANTHER" id="PTHR13914:SF0">
    <property type="entry name" value="PROLINE DEHYDROGENASE 1, MITOCHONDRIAL"/>
    <property type="match status" value="1"/>
</dbReference>
<gene>
    <name evidence="12" type="ORF">BU058_13005</name>
</gene>
<evidence type="ECO:0000259" key="11">
    <source>
        <dbReference type="Pfam" id="PF01619"/>
    </source>
</evidence>
<comment type="pathway">
    <text evidence="1">Amino-acid degradation; L-proline degradation into L-glutamate; L-glutamate from L-proline: step 1/2.</text>
</comment>
<evidence type="ECO:0000256" key="3">
    <source>
        <dbReference type="ARBA" id="ARBA00022630"/>
    </source>
</evidence>
<proteinExistence type="predicted"/>
<comment type="cofactor">
    <cofactor evidence="10">
        <name>FAD</name>
        <dbReference type="ChEBI" id="CHEBI:57692"/>
    </cofactor>
    <text evidence="10">Binds 1 FAD per subunit.</text>
</comment>
<feature type="binding site" evidence="9">
    <location>
        <position position="284"/>
    </location>
    <ligand>
        <name>substrate</name>
    </ligand>
</feature>
<evidence type="ECO:0000256" key="2">
    <source>
        <dbReference type="ARBA" id="ARBA00012695"/>
    </source>
</evidence>
<dbReference type="SUPFAM" id="SSF51730">
    <property type="entry name" value="FAD-linked oxidoreductase"/>
    <property type="match status" value="1"/>
</dbReference>
<dbReference type="InterPro" id="IPR002872">
    <property type="entry name" value="Proline_DH_dom"/>
</dbReference>
<dbReference type="EC" id="1.5.5.2" evidence="2"/>
<protein>
    <recommendedName>
        <fullName evidence="2">proline dehydrogenase</fullName>
        <ecNumber evidence="2">1.5.5.2</ecNumber>
    </recommendedName>
</protein>
<dbReference type="GO" id="GO:0010133">
    <property type="term" value="P:L-proline catabolic process to L-glutamate"/>
    <property type="evidence" value="ECO:0007669"/>
    <property type="project" value="InterPro"/>
</dbReference>
<organism evidence="12 13">
    <name type="scientific">Staphylococcus succinus</name>
    <dbReference type="NCBI Taxonomy" id="61015"/>
    <lineage>
        <taxon>Bacteria</taxon>
        <taxon>Bacillati</taxon>
        <taxon>Bacillota</taxon>
        <taxon>Bacilli</taxon>
        <taxon>Bacillales</taxon>
        <taxon>Staphylococcaceae</taxon>
        <taxon>Staphylococcus</taxon>
    </lineage>
</organism>
<evidence type="ECO:0000256" key="1">
    <source>
        <dbReference type="ARBA" id="ARBA00004739"/>
    </source>
</evidence>
<evidence type="ECO:0000256" key="8">
    <source>
        <dbReference type="ARBA" id="ARBA00048779"/>
    </source>
</evidence>
<feature type="binding site" evidence="10">
    <location>
        <position position="160"/>
    </location>
    <ligand>
        <name>FAD</name>
        <dbReference type="ChEBI" id="CHEBI:57692"/>
    </ligand>
</feature>
<dbReference type="PANTHER" id="PTHR13914">
    <property type="entry name" value="PROLINE OXIDASE"/>
    <property type="match status" value="1"/>
</dbReference>
<evidence type="ECO:0000256" key="4">
    <source>
        <dbReference type="ARBA" id="ARBA00022741"/>
    </source>
</evidence>
<feature type="binding site" evidence="9">
    <location>
        <position position="97"/>
    </location>
    <ligand>
        <name>substrate</name>
    </ligand>
</feature>
<dbReference type="GO" id="GO:0004657">
    <property type="term" value="F:proline dehydrogenase activity"/>
    <property type="evidence" value="ECO:0007669"/>
    <property type="project" value="UniProtKB-EC"/>
</dbReference>
<dbReference type="InterPro" id="IPR008219">
    <property type="entry name" value="PRODH_bac_arc"/>
</dbReference>
<feature type="domain" description="Proline dehydrogenase" evidence="11">
    <location>
        <begin position="44"/>
        <end position="287"/>
    </location>
</feature>
<comment type="caution">
    <text evidence="12">The sequence shown here is derived from an EMBL/GenBank/DDBJ whole genome shotgun (WGS) entry which is preliminary data.</text>
</comment>
<feature type="binding site" evidence="10">
    <location>
        <begin position="182"/>
        <end position="184"/>
    </location>
    <ligand>
        <name>FAD</name>
        <dbReference type="ChEBI" id="CHEBI:57692"/>
    </ligand>
</feature>
<dbReference type="GO" id="GO:0000166">
    <property type="term" value="F:nucleotide binding"/>
    <property type="evidence" value="ECO:0007669"/>
    <property type="project" value="UniProtKB-KW"/>
</dbReference>
<feature type="binding site" evidence="10">
    <location>
        <position position="196"/>
    </location>
    <ligand>
        <name>FAD</name>
        <dbReference type="ChEBI" id="CHEBI:57692"/>
    </ligand>
</feature>
<keyword evidence="5 10" id="KW-0274">FAD</keyword>
<dbReference type="EMBL" id="PZFQ01000070">
    <property type="protein sequence ID" value="PTI73620.1"/>
    <property type="molecule type" value="Genomic_DNA"/>
</dbReference>
<dbReference type="Gene3D" id="3.20.20.220">
    <property type="match status" value="1"/>
</dbReference>
<sequence>MTVIKSCLFSLSQSGNLNKLAKKLGPKLGIHSFIAGTNLVELETNIYRLNNRGVAVTIDNLGEFVYYEKDASEATSRILDVIDRIYLKGLNGHISIKLTQIGLDVDDSICLNNATKIIDYADQKNIFVNIDMEDFNHIESSWNIINELTAKYSNIGTVIQAALYRAESDVKQNKNMKLRIVKGAYKESANISFQMKKEIDNNFLKLTKIHLLDGAFTSIATHDHNIIREIIYFIEENDISTSKFEFQMLYGFRTNLQDALVEKGYNVCVYMPFGKEWYGYFMRRIAERPQNINLLLKQTFNKFFAKAY</sequence>
<dbReference type="AlphaFoldDB" id="A0A9Q6MUE0"/>
<keyword evidence="3" id="KW-0285">Flavoprotein</keyword>
<name>A0A9Q6MUE0_9STAP</name>
<reference evidence="12 13" key="1">
    <citation type="journal article" date="2016" name="Front. Microbiol.">
        <title>Comprehensive Phylogenetic Analysis of Bovine Non-aureus Staphylococci Species Based on Whole-Genome Sequencing.</title>
        <authorList>
            <person name="Naushad S."/>
            <person name="Barkema H.W."/>
            <person name="Luby C."/>
            <person name="Condas L.A."/>
            <person name="Nobrega D.B."/>
            <person name="Carson D.A."/>
            <person name="De Buck J."/>
        </authorList>
    </citation>
    <scope>NUCLEOTIDE SEQUENCE [LARGE SCALE GENOMIC DNA]</scope>
    <source>
        <strain evidence="12 13">SNUC 1231</strain>
    </source>
</reference>
<dbReference type="PIRSF" id="PIRSF000196">
    <property type="entry name" value="Pro_dehydrog"/>
    <property type="match status" value="1"/>
</dbReference>
<evidence type="ECO:0000313" key="13">
    <source>
        <dbReference type="Proteomes" id="UP000241960"/>
    </source>
</evidence>
<evidence type="ECO:0000256" key="10">
    <source>
        <dbReference type="PIRSR" id="PIRSR000196-2"/>
    </source>
</evidence>
<evidence type="ECO:0000313" key="12">
    <source>
        <dbReference type="EMBL" id="PTI73620.1"/>
    </source>
</evidence>
<dbReference type="RefSeq" id="WP_107545425.1">
    <property type="nucleotide sequence ID" value="NZ_PZFQ01000070.1"/>
</dbReference>
<evidence type="ECO:0000256" key="9">
    <source>
        <dbReference type="PIRSR" id="PIRSR000196-1"/>
    </source>
</evidence>